<organism evidence="1 2">
    <name type="scientific">Handroanthus impetiginosus</name>
    <dbReference type="NCBI Taxonomy" id="429701"/>
    <lineage>
        <taxon>Eukaryota</taxon>
        <taxon>Viridiplantae</taxon>
        <taxon>Streptophyta</taxon>
        <taxon>Embryophyta</taxon>
        <taxon>Tracheophyta</taxon>
        <taxon>Spermatophyta</taxon>
        <taxon>Magnoliopsida</taxon>
        <taxon>eudicotyledons</taxon>
        <taxon>Gunneridae</taxon>
        <taxon>Pentapetalae</taxon>
        <taxon>asterids</taxon>
        <taxon>lamiids</taxon>
        <taxon>Lamiales</taxon>
        <taxon>Bignoniaceae</taxon>
        <taxon>Crescentiina</taxon>
        <taxon>Tabebuia alliance</taxon>
        <taxon>Handroanthus</taxon>
    </lineage>
</organism>
<proteinExistence type="predicted"/>
<evidence type="ECO:0000313" key="1">
    <source>
        <dbReference type="EMBL" id="PIN08644.1"/>
    </source>
</evidence>
<name>A0A2G9GTM7_9LAMI</name>
<gene>
    <name evidence="1" type="ORF">CDL12_18772</name>
</gene>
<protein>
    <submittedName>
        <fullName evidence="1">Uncharacterized protein</fullName>
    </submittedName>
</protein>
<dbReference type="PANTHER" id="PTHR47076:SF1">
    <property type="entry name" value="NHL DOMAIN PROTEIN"/>
    <property type="match status" value="1"/>
</dbReference>
<sequence>MAMPQEKPSAFTTPYSPIPEVIDNDDDYTEAAAGGGCGCFRRFCFGWPRNESHNSLSHKESWIVVKLKKLKEVSELAAGPKWKNLIRKIGKFRNPGKYNKQTTQFQYSPGSYALNFAGDDEDPEEDDTLLHSFSSRFAAHALINDQQRKTGL</sequence>
<evidence type="ECO:0000313" key="2">
    <source>
        <dbReference type="Proteomes" id="UP000231279"/>
    </source>
</evidence>
<dbReference type="Proteomes" id="UP000231279">
    <property type="component" value="Unassembled WGS sequence"/>
</dbReference>
<accession>A0A2G9GTM7</accession>
<dbReference type="PANTHER" id="PTHR47076">
    <property type="entry name" value="NHL DOMAIN PROTEIN"/>
    <property type="match status" value="1"/>
</dbReference>
<dbReference type="AlphaFoldDB" id="A0A2G9GTM7"/>
<reference evidence="2" key="1">
    <citation type="journal article" date="2018" name="Gigascience">
        <title>Genome assembly of the Pink Ipe (Handroanthus impetiginosus, Bignoniaceae), a highly valued, ecologically keystone Neotropical timber forest tree.</title>
        <authorList>
            <person name="Silva-Junior O.B."/>
            <person name="Grattapaglia D."/>
            <person name="Novaes E."/>
            <person name="Collevatti R.G."/>
        </authorList>
    </citation>
    <scope>NUCLEOTIDE SEQUENCE [LARGE SCALE GENOMIC DNA]</scope>
    <source>
        <strain evidence="2">cv. UFG-1</strain>
    </source>
</reference>
<comment type="caution">
    <text evidence="1">The sequence shown here is derived from an EMBL/GenBank/DDBJ whole genome shotgun (WGS) entry which is preliminary data.</text>
</comment>
<dbReference type="OrthoDB" id="1934748at2759"/>
<dbReference type="EMBL" id="NKXS01003742">
    <property type="protein sequence ID" value="PIN08644.1"/>
    <property type="molecule type" value="Genomic_DNA"/>
</dbReference>
<dbReference type="STRING" id="429701.A0A2G9GTM7"/>
<keyword evidence="2" id="KW-1185">Reference proteome</keyword>